<dbReference type="EMBL" id="LOPV01000716">
    <property type="protein sequence ID" value="KTG07529.1"/>
    <property type="molecule type" value="Genomic_DNA"/>
</dbReference>
<feature type="transmembrane region" description="Helical" evidence="1">
    <location>
        <begin position="122"/>
        <end position="141"/>
    </location>
</feature>
<keyword evidence="1" id="KW-0472">Membrane</keyword>
<dbReference type="Proteomes" id="UP000053157">
    <property type="component" value="Unassembled WGS sequence"/>
</dbReference>
<dbReference type="InterPro" id="IPR008457">
    <property type="entry name" value="Cu-R_CopD_dom"/>
</dbReference>
<name>A0A0W1R2N7_9EURY</name>
<accession>A0A0W1R2N7</accession>
<sequence>MSSLSALVVRFVHVVGVTLLVGGSVFVWNAIRTVGVGYDTVRFATHYEWLFWGTMAVMVVTGVGNLGSLGPPGPTTRWGTLLTAKLGVVTVFVVGSFVRTLAVLTTRRRGVARVGEDRFRQFYSSTSVTLVLVVALAEVLAHG</sequence>
<comment type="caution">
    <text evidence="3">The sequence shown here is derived from an EMBL/GenBank/DDBJ whole genome shotgun (WGS) entry which is preliminary data.</text>
</comment>
<feature type="domain" description="Copper resistance protein D" evidence="2">
    <location>
        <begin position="42"/>
        <end position="140"/>
    </location>
</feature>
<evidence type="ECO:0000256" key="1">
    <source>
        <dbReference type="SAM" id="Phobius"/>
    </source>
</evidence>
<evidence type="ECO:0000313" key="3">
    <source>
        <dbReference type="EMBL" id="KTG07529.1"/>
    </source>
</evidence>
<dbReference type="AlphaFoldDB" id="A0A0W1R2N7"/>
<dbReference type="RefSeq" id="WP_058573916.1">
    <property type="nucleotide sequence ID" value="NZ_LOPV01000716.1"/>
</dbReference>
<feature type="transmembrane region" description="Helical" evidence="1">
    <location>
        <begin position="7"/>
        <end position="29"/>
    </location>
</feature>
<organism evidence="3 4">
    <name type="scientific">Haloferax profundi</name>
    <dbReference type="NCBI Taxonomy" id="1544718"/>
    <lineage>
        <taxon>Archaea</taxon>
        <taxon>Methanobacteriati</taxon>
        <taxon>Methanobacteriota</taxon>
        <taxon>Stenosarchaea group</taxon>
        <taxon>Halobacteria</taxon>
        <taxon>Halobacteriales</taxon>
        <taxon>Haloferacaceae</taxon>
        <taxon>Haloferax</taxon>
    </lineage>
</organism>
<reference evidence="3 4" key="1">
    <citation type="submission" date="2015-12" db="EMBL/GenBank/DDBJ databases">
        <title>Haloferax profundi sp. nov. isolated from the Discovery deep brine-seawater interface in the Red Sea.</title>
        <authorList>
            <person name="Zhang G."/>
            <person name="Stingl U."/>
            <person name="Rashid M."/>
        </authorList>
    </citation>
    <scope>NUCLEOTIDE SEQUENCE [LARGE SCALE GENOMIC DNA]</scope>
    <source>
        <strain evidence="3 4">SB29</strain>
    </source>
</reference>
<evidence type="ECO:0000313" key="4">
    <source>
        <dbReference type="Proteomes" id="UP000053157"/>
    </source>
</evidence>
<feature type="transmembrane region" description="Helical" evidence="1">
    <location>
        <begin position="81"/>
        <end position="102"/>
    </location>
</feature>
<dbReference type="GO" id="GO:0016020">
    <property type="term" value="C:membrane"/>
    <property type="evidence" value="ECO:0007669"/>
    <property type="project" value="InterPro"/>
</dbReference>
<keyword evidence="1" id="KW-1133">Transmembrane helix</keyword>
<proteinExistence type="predicted"/>
<protein>
    <recommendedName>
        <fullName evidence="2">Copper resistance protein D domain-containing protein</fullName>
    </recommendedName>
</protein>
<feature type="transmembrane region" description="Helical" evidence="1">
    <location>
        <begin position="49"/>
        <end position="69"/>
    </location>
</feature>
<gene>
    <name evidence="3" type="ORF">AUR66_05230</name>
</gene>
<evidence type="ECO:0000259" key="2">
    <source>
        <dbReference type="Pfam" id="PF05425"/>
    </source>
</evidence>
<keyword evidence="4" id="KW-1185">Reference proteome</keyword>
<keyword evidence="1" id="KW-0812">Transmembrane</keyword>
<dbReference type="Pfam" id="PF05425">
    <property type="entry name" value="CopD"/>
    <property type="match status" value="1"/>
</dbReference>